<dbReference type="Gene3D" id="3.40.50.2000">
    <property type="entry name" value="Glycogen Phosphorylase B"/>
    <property type="match status" value="1"/>
</dbReference>
<sequence length="177" mass="19349">MGSIPSEKPHAVCIPYPAQGHVTPMLKLAQLLHSCYGFHITFVNTHYNHRRLLNSGALSPDLNVPDFRFEPIPDGLPVPPEGFEDATQDITELCRSVEKNCLKPFKELLGRVNGIDGSPPVSCIVSDGVMSFTLDAAQEMGLPEIIFGQQALVGIAGISIITSYFREGSFHSKMKLN</sequence>
<organism evidence="2 3">
    <name type="scientific">Rhynchospora pubera</name>
    <dbReference type="NCBI Taxonomy" id="906938"/>
    <lineage>
        <taxon>Eukaryota</taxon>
        <taxon>Viridiplantae</taxon>
        <taxon>Streptophyta</taxon>
        <taxon>Embryophyta</taxon>
        <taxon>Tracheophyta</taxon>
        <taxon>Spermatophyta</taxon>
        <taxon>Magnoliopsida</taxon>
        <taxon>Liliopsida</taxon>
        <taxon>Poales</taxon>
        <taxon>Cyperaceae</taxon>
        <taxon>Cyperoideae</taxon>
        <taxon>Rhynchosporeae</taxon>
        <taxon>Rhynchospora</taxon>
    </lineage>
</organism>
<reference evidence="2" key="1">
    <citation type="submission" date="2022-08" db="EMBL/GenBank/DDBJ databases">
        <authorList>
            <person name="Marques A."/>
        </authorList>
    </citation>
    <scope>NUCLEOTIDE SEQUENCE</scope>
    <source>
        <strain evidence="2">RhyPub2mFocal</strain>
        <tissue evidence="2">Leaves</tissue>
    </source>
</reference>
<dbReference type="SUPFAM" id="SSF53756">
    <property type="entry name" value="UDP-Glycosyltransferase/glycogen phosphorylase"/>
    <property type="match status" value="1"/>
</dbReference>
<evidence type="ECO:0000313" key="2">
    <source>
        <dbReference type="EMBL" id="KAJ4767638.1"/>
    </source>
</evidence>
<comment type="similarity">
    <text evidence="1">Belongs to the UDP-glycosyltransferase family.</text>
</comment>
<evidence type="ECO:0000313" key="3">
    <source>
        <dbReference type="Proteomes" id="UP001140206"/>
    </source>
</evidence>
<dbReference type="GO" id="GO:0080043">
    <property type="term" value="F:quercetin 3-O-glucosyltransferase activity"/>
    <property type="evidence" value="ECO:0007669"/>
    <property type="project" value="TreeGrafter"/>
</dbReference>
<comment type="caution">
    <text evidence="2">The sequence shown here is derived from an EMBL/GenBank/DDBJ whole genome shotgun (WGS) entry which is preliminary data.</text>
</comment>
<dbReference type="PANTHER" id="PTHR11926:SF774">
    <property type="entry name" value="UDP-GLYCOSYLTRANSFERASE 85A1-RELATED"/>
    <property type="match status" value="1"/>
</dbReference>
<name>A0AAV8DEL2_9POAL</name>
<dbReference type="PANTHER" id="PTHR11926">
    <property type="entry name" value="GLUCOSYL/GLUCURONOSYL TRANSFERASES"/>
    <property type="match status" value="1"/>
</dbReference>
<evidence type="ECO:0000256" key="1">
    <source>
        <dbReference type="ARBA" id="ARBA00009995"/>
    </source>
</evidence>
<gene>
    <name evidence="2" type="ORF">LUZ62_078013</name>
</gene>
<keyword evidence="3" id="KW-1185">Reference proteome</keyword>
<dbReference type="Proteomes" id="UP001140206">
    <property type="component" value="Chromosome 4"/>
</dbReference>
<accession>A0AAV8DEL2</accession>
<protein>
    <submittedName>
        <fullName evidence="2">UDP-Glycosyltransferase superfamily protein</fullName>
    </submittedName>
</protein>
<dbReference type="GO" id="GO:0080044">
    <property type="term" value="F:quercetin 7-O-glucosyltransferase activity"/>
    <property type="evidence" value="ECO:0007669"/>
    <property type="project" value="TreeGrafter"/>
</dbReference>
<proteinExistence type="inferred from homology"/>
<dbReference type="AlphaFoldDB" id="A0AAV8DEL2"/>
<dbReference type="EMBL" id="JAMFTS010000004">
    <property type="protein sequence ID" value="KAJ4767638.1"/>
    <property type="molecule type" value="Genomic_DNA"/>
</dbReference>